<keyword evidence="9" id="KW-0862">Zinc</keyword>
<dbReference type="CDD" id="cd06158">
    <property type="entry name" value="S2P-M50_like_1"/>
    <property type="match status" value="1"/>
</dbReference>
<comment type="subcellular location">
    <subcellularLocation>
        <location evidence="2">Cell membrane</location>
        <topology evidence="2">Multi-pass membrane protein</topology>
    </subcellularLocation>
</comment>
<evidence type="ECO:0000256" key="6">
    <source>
        <dbReference type="ARBA" id="ARBA00022692"/>
    </source>
</evidence>
<dbReference type="OrthoDB" id="9800627at2"/>
<dbReference type="InterPro" id="IPR052348">
    <property type="entry name" value="Metallopeptidase_M50B"/>
</dbReference>
<evidence type="ECO:0000256" key="7">
    <source>
        <dbReference type="ARBA" id="ARBA00022723"/>
    </source>
</evidence>
<name>B8CW04_HALOH</name>
<keyword evidence="11" id="KW-0482">Metalloprotease</keyword>
<evidence type="ECO:0000313" key="16">
    <source>
        <dbReference type="Proteomes" id="UP000000719"/>
    </source>
</evidence>
<feature type="domain" description="Peptidase M50" evidence="14">
    <location>
        <begin position="11"/>
        <end position="172"/>
    </location>
</feature>
<evidence type="ECO:0000256" key="13">
    <source>
        <dbReference type="SAM" id="Phobius"/>
    </source>
</evidence>
<dbReference type="eggNOG" id="COG1994">
    <property type="taxonomic scope" value="Bacteria"/>
</dbReference>
<feature type="transmembrane region" description="Helical" evidence="13">
    <location>
        <begin position="187"/>
        <end position="213"/>
    </location>
</feature>
<dbReference type="AlphaFoldDB" id="B8CW04"/>
<evidence type="ECO:0000256" key="8">
    <source>
        <dbReference type="ARBA" id="ARBA00022801"/>
    </source>
</evidence>
<comment type="similarity">
    <text evidence="3">Belongs to the peptidase M50B family.</text>
</comment>
<gene>
    <name evidence="15" type="ordered locus">Hore_07160</name>
</gene>
<keyword evidence="7" id="KW-0479">Metal-binding</keyword>
<feature type="transmembrane region" description="Helical" evidence="13">
    <location>
        <begin position="86"/>
        <end position="117"/>
    </location>
</feature>
<dbReference type="EMBL" id="CP001098">
    <property type="protein sequence ID" value="ACL69473.1"/>
    <property type="molecule type" value="Genomic_DNA"/>
</dbReference>
<dbReference type="GO" id="GO:0008237">
    <property type="term" value="F:metallopeptidase activity"/>
    <property type="evidence" value="ECO:0007669"/>
    <property type="project" value="UniProtKB-KW"/>
</dbReference>
<dbReference type="RefSeq" id="WP_012635661.1">
    <property type="nucleotide sequence ID" value="NC_011899.1"/>
</dbReference>
<accession>B8CW04</accession>
<keyword evidence="8" id="KW-0378">Hydrolase</keyword>
<keyword evidence="12 13" id="KW-0472">Membrane</keyword>
<evidence type="ECO:0000256" key="11">
    <source>
        <dbReference type="ARBA" id="ARBA00023049"/>
    </source>
</evidence>
<evidence type="ECO:0000259" key="14">
    <source>
        <dbReference type="Pfam" id="PF02163"/>
    </source>
</evidence>
<evidence type="ECO:0000256" key="5">
    <source>
        <dbReference type="ARBA" id="ARBA00022670"/>
    </source>
</evidence>
<dbReference type="STRING" id="373903.Hore_07160"/>
<keyword evidence="6 13" id="KW-0812">Transmembrane</keyword>
<keyword evidence="16" id="KW-1185">Reference proteome</keyword>
<proteinExistence type="inferred from homology"/>
<dbReference type="InterPro" id="IPR044537">
    <property type="entry name" value="Rip2-like"/>
</dbReference>
<evidence type="ECO:0000256" key="12">
    <source>
        <dbReference type="ARBA" id="ARBA00023136"/>
    </source>
</evidence>
<comment type="cofactor">
    <cofactor evidence="1">
        <name>Zn(2+)</name>
        <dbReference type="ChEBI" id="CHEBI:29105"/>
    </cofactor>
</comment>
<dbReference type="KEGG" id="hor:Hore_07160"/>
<keyword evidence="5" id="KW-0645">Protease</keyword>
<evidence type="ECO:0000256" key="9">
    <source>
        <dbReference type="ARBA" id="ARBA00022833"/>
    </source>
</evidence>
<dbReference type="HOGENOM" id="CLU_086979_1_1_9"/>
<evidence type="ECO:0000256" key="1">
    <source>
        <dbReference type="ARBA" id="ARBA00001947"/>
    </source>
</evidence>
<evidence type="ECO:0000256" key="4">
    <source>
        <dbReference type="ARBA" id="ARBA00022475"/>
    </source>
</evidence>
<keyword evidence="10 13" id="KW-1133">Transmembrane helix</keyword>
<evidence type="ECO:0000256" key="10">
    <source>
        <dbReference type="ARBA" id="ARBA00022989"/>
    </source>
</evidence>
<organism evidence="15 16">
    <name type="scientific">Halothermothrix orenii (strain H 168 / OCM 544 / DSM 9562)</name>
    <dbReference type="NCBI Taxonomy" id="373903"/>
    <lineage>
        <taxon>Bacteria</taxon>
        <taxon>Bacillati</taxon>
        <taxon>Bacillota</taxon>
        <taxon>Clostridia</taxon>
        <taxon>Halanaerobiales</taxon>
        <taxon>Halothermotrichaceae</taxon>
        <taxon>Halothermothrix</taxon>
    </lineage>
</organism>
<dbReference type="GO" id="GO:0046872">
    <property type="term" value="F:metal ion binding"/>
    <property type="evidence" value="ECO:0007669"/>
    <property type="project" value="UniProtKB-KW"/>
</dbReference>
<feature type="transmembrane region" description="Helical" evidence="13">
    <location>
        <begin position="137"/>
        <end position="159"/>
    </location>
</feature>
<reference evidence="15 16" key="1">
    <citation type="journal article" date="2009" name="PLoS ONE">
        <title>Genome analysis of the anaerobic thermohalophilic bacterium Halothermothrix orenii.</title>
        <authorList>
            <person name="Mavromatis K."/>
            <person name="Ivanova N."/>
            <person name="Anderson I."/>
            <person name="Lykidis A."/>
            <person name="Hooper S.D."/>
            <person name="Sun H."/>
            <person name="Kunin V."/>
            <person name="Lapidus A."/>
            <person name="Hugenholtz P."/>
            <person name="Patel B."/>
            <person name="Kyrpides N.C."/>
        </authorList>
    </citation>
    <scope>NUCLEOTIDE SEQUENCE [LARGE SCALE GENOMIC DNA]</scope>
    <source>
        <strain evidence="16">H 168 / OCM 544 / DSM 9562</strain>
    </source>
</reference>
<dbReference type="InterPro" id="IPR008915">
    <property type="entry name" value="Peptidase_M50"/>
</dbReference>
<dbReference type="GO" id="GO:0005886">
    <property type="term" value="C:plasma membrane"/>
    <property type="evidence" value="ECO:0007669"/>
    <property type="project" value="UniProtKB-SubCell"/>
</dbReference>
<dbReference type="Proteomes" id="UP000000719">
    <property type="component" value="Chromosome"/>
</dbReference>
<dbReference type="Pfam" id="PF02163">
    <property type="entry name" value="Peptidase_M50"/>
    <property type="match status" value="1"/>
</dbReference>
<evidence type="ECO:0000313" key="15">
    <source>
        <dbReference type="EMBL" id="ACL69473.1"/>
    </source>
</evidence>
<dbReference type="PANTHER" id="PTHR35864">
    <property type="entry name" value="ZINC METALLOPROTEASE MJ0611-RELATED"/>
    <property type="match status" value="1"/>
</dbReference>
<evidence type="ECO:0000256" key="2">
    <source>
        <dbReference type="ARBA" id="ARBA00004651"/>
    </source>
</evidence>
<protein>
    <submittedName>
        <fullName evidence="15">Peptidase M50</fullName>
    </submittedName>
</protein>
<evidence type="ECO:0000256" key="3">
    <source>
        <dbReference type="ARBA" id="ARBA00007931"/>
    </source>
</evidence>
<keyword evidence="4" id="KW-1003">Cell membrane</keyword>
<feature type="transmembrane region" description="Helical" evidence="13">
    <location>
        <begin position="49"/>
        <end position="65"/>
    </location>
</feature>
<sequence>MNLEEIVLLIPVILLSLSIHEYSHGRVSYLLGDPTPKLMGRLTLNPLAHLDLVGSLVLILTRRFGWAKPVPVNPRYYKNPRKGLMLVGLAGPFANIFLAVLFALFFKVFLSIAGITIHKTGLYYTLSGNVNEITATLIDFIILAGVVNLSLAVFNLIPIPPLDGSKILRGFTPPSFDRFLLQLEGPLGMVIIFALAYLGILRIILIPIVNLIFNLLYF</sequence>
<dbReference type="PANTHER" id="PTHR35864:SF1">
    <property type="entry name" value="ZINC METALLOPROTEASE YWHC-RELATED"/>
    <property type="match status" value="1"/>
</dbReference>
<dbReference type="GO" id="GO:0006508">
    <property type="term" value="P:proteolysis"/>
    <property type="evidence" value="ECO:0007669"/>
    <property type="project" value="UniProtKB-KW"/>
</dbReference>